<dbReference type="PANTHER" id="PTHR11592:SF78">
    <property type="entry name" value="GLUTATHIONE PEROXIDASE"/>
    <property type="match status" value="1"/>
</dbReference>
<sequence length="162" mass="18389">MSLLNFEIPLVTGEMKNLDEYSGKVVLAVNTASKCGFTPQYEGLEEIYRMYKDQGFVVLAFPCNQFGAQEPGTEEEIHEFLSCNYTITFPVFQKIDVNGANQHPFFRALKTMAPGTMGTKPIKWNFTKFLISRDGTRVERFASSKDPEKLRTAIERELAKEA</sequence>
<comment type="similarity">
    <text evidence="1 5">Belongs to the glutathione peroxidase family.</text>
</comment>
<dbReference type="PROSITE" id="PS51355">
    <property type="entry name" value="GLUTATHIONE_PEROXID_3"/>
    <property type="match status" value="1"/>
</dbReference>
<dbReference type="PANTHER" id="PTHR11592">
    <property type="entry name" value="GLUTATHIONE PEROXIDASE"/>
    <property type="match status" value="1"/>
</dbReference>
<organism evidence="7 8">
    <name type="scientific">Denitrovibrio acetiphilus (strain DSM 12809 / NBRC 114555 / N2460)</name>
    <dbReference type="NCBI Taxonomy" id="522772"/>
    <lineage>
        <taxon>Bacteria</taxon>
        <taxon>Pseudomonadati</taxon>
        <taxon>Deferribacterota</taxon>
        <taxon>Deferribacteres</taxon>
        <taxon>Deferribacterales</taxon>
        <taxon>Geovibrionaceae</taxon>
        <taxon>Denitrovibrio</taxon>
    </lineage>
</organism>
<dbReference type="PRINTS" id="PR01011">
    <property type="entry name" value="GLUTPROXDASE"/>
</dbReference>
<reference evidence="7 8" key="1">
    <citation type="journal article" date="2010" name="Stand. Genomic Sci.">
        <title>Complete genome sequence of Denitrovibrio acetiphilus type strain (N2460).</title>
        <authorList>
            <person name="Kiss H."/>
            <person name="Lang E."/>
            <person name="Lapidus A."/>
            <person name="Copeland A."/>
            <person name="Nolan M."/>
            <person name="Glavina Del Rio T."/>
            <person name="Chen F."/>
            <person name="Lucas S."/>
            <person name="Tice H."/>
            <person name="Cheng J.F."/>
            <person name="Han C."/>
            <person name="Goodwin L."/>
            <person name="Pitluck S."/>
            <person name="Liolios K."/>
            <person name="Pati A."/>
            <person name="Ivanova N."/>
            <person name="Mavromatis K."/>
            <person name="Chen A."/>
            <person name="Palaniappan K."/>
            <person name="Land M."/>
            <person name="Hauser L."/>
            <person name="Chang Y.J."/>
            <person name="Jeffries C.D."/>
            <person name="Detter J.C."/>
            <person name="Brettin T."/>
            <person name="Spring S."/>
            <person name="Rohde M."/>
            <person name="Goker M."/>
            <person name="Woyke T."/>
            <person name="Bristow J."/>
            <person name="Eisen J.A."/>
            <person name="Markowitz V."/>
            <person name="Hugenholtz P."/>
            <person name="Kyrpides N.C."/>
            <person name="Klenk H.P."/>
        </authorList>
    </citation>
    <scope>NUCLEOTIDE SEQUENCE [LARGE SCALE GENOMIC DNA]</scope>
    <source>
        <strain evidence="8">DSM 12809 / NBRC 114555 / N2460</strain>
    </source>
</reference>
<dbReference type="InterPro" id="IPR029760">
    <property type="entry name" value="GPX_CS"/>
</dbReference>
<evidence type="ECO:0000313" key="7">
    <source>
        <dbReference type="EMBL" id="ADD69272.1"/>
    </source>
</evidence>
<dbReference type="GO" id="GO:0034599">
    <property type="term" value="P:cellular response to oxidative stress"/>
    <property type="evidence" value="ECO:0007669"/>
    <property type="project" value="TreeGrafter"/>
</dbReference>
<dbReference type="InterPro" id="IPR000889">
    <property type="entry name" value="Glutathione_peroxidase"/>
</dbReference>
<proteinExistence type="inferred from homology"/>
<dbReference type="PaxDb" id="522772-Dacet_2512"/>
<evidence type="ECO:0000256" key="3">
    <source>
        <dbReference type="ARBA" id="ARBA00023002"/>
    </source>
</evidence>
<dbReference type="RefSeq" id="WP_013011773.1">
    <property type="nucleotide sequence ID" value="NC_013943.1"/>
</dbReference>
<dbReference type="AlphaFoldDB" id="D4H4E3"/>
<dbReference type="GO" id="GO:0004601">
    <property type="term" value="F:peroxidase activity"/>
    <property type="evidence" value="ECO:0007669"/>
    <property type="project" value="UniProtKB-KW"/>
</dbReference>
<dbReference type="KEGG" id="dap:Dacet_2512"/>
<dbReference type="InterPro" id="IPR036249">
    <property type="entry name" value="Thioredoxin-like_sf"/>
</dbReference>
<dbReference type="CDD" id="cd00340">
    <property type="entry name" value="GSH_Peroxidase"/>
    <property type="match status" value="1"/>
</dbReference>
<name>D4H4E3_DENA2</name>
<gene>
    <name evidence="7" type="ordered locus">Dacet_2512</name>
</gene>
<evidence type="ECO:0000259" key="6">
    <source>
        <dbReference type="PROSITE" id="PS51352"/>
    </source>
</evidence>
<dbReference type="Proteomes" id="UP000002012">
    <property type="component" value="Chromosome"/>
</dbReference>
<dbReference type="EMBL" id="CP001968">
    <property type="protein sequence ID" value="ADD69272.1"/>
    <property type="molecule type" value="Genomic_DNA"/>
</dbReference>
<feature type="domain" description="Thioredoxin" evidence="6">
    <location>
        <begin position="1"/>
        <end position="159"/>
    </location>
</feature>
<dbReference type="OrthoDB" id="9785502at2"/>
<feature type="active site" evidence="4">
    <location>
        <position position="35"/>
    </location>
</feature>
<keyword evidence="2 5" id="KW-0575">Peroxidase</keyword>
<keyword evidence="8" id="KW-1185">Reference proteome</keyword>
<evidence type="ECO:0000256" key="4">
    <source>
        <dbReference type="PIRSR" id="PIRSR000303-1"/>
    </source>
</evidence>
<dbReference type="FunFam" id="3.40.30.10:FF:000010">
    <property type="entry name" value="Glutathione peroxidase"/>
    <property type="match status" value="1"/>
</dbReference>
<dbReference type="PIRSF" id="PIRSF000303">
    <property type="entry name" value="Glutathion_perox"/>
    <property type="match status" value="1"/>
</dbReference>
<dbReference type="Pfam" id="PF00255">
    <property type="entry name" value="GSHPx"/>
    <property type="match status" value="1"/>
</dbReference>
<dbReference type="FunCoup" id="D4H4E3">
    <property type="interactions" value="122"/>
</dbReference>
<accession>D4H4E3</accession>
<dbReference type="STRING" id="522772.Dacet_2512"/>
<evidence type="ECO:0000256" key="2">
    <source>
        <dbReference type="ARBA" id="ARBA00022559"/>
    </source>
</evidence>
<dbReference type="HOGENOM" id="CLU_029507_2_2_0"/>
<keyword evidence="3 5" id="KW-0560">Oxidoreductase</keyword>
<evidence type="ECO:0000256" key="5">
    <source>
        <dbReference type="RuleBase" id="RU000499"/>
    </source>
</evidence>
<dbReference type="SUPFAM" id="SSF52833">
    <property type="entry name" value="Thioredoxin-like"/>
    <property type="match status" value="1"/>
</dbReference>
<dbReference type="Gene3D" id="3.40.30.10">
    <property type="entry name" value="Glutaredoxin"/>
    <property type="match status" value="1"/>
</dbReference>
<evidence type="ECO:0000256" key="1">
    <source>
        <dbReference type="ARBA" id="ARBA00006926"/>
    </source>
</evidence>
<protein>
    <recommendedName>
        <fullName evidence="5">Glutathione peroxidase</fullName>
    </recommendedName>
</protein>
<dbReference type="PROSITE" id="PS00763">
    <property type="entry name" value="GLUTATHIONE_PEROXID_2"/>
    <property type="match status" value="1"/>
</dbReference>
<dbReference type="eggNOG" id="COG0386">
    <property type="taxonomic scope" value="Bacteria"/>
</dbReference>
<dbReference type="PROSITE" id="PS51352">
    <property type="entry name" value="THIOREDOXIN_2"/>
    <property type="match status" value="1"/>
</dbReference>
<dbReference type="InterPro" id="IPR013766">
    <property type="entry name" value="Thioredoxin_domain"/>
</dbReference>
<dbReference type="InParanoid" id="D4H4E3"/>
<evidence type="ECO:0000313" key="8">
    <source>
        <dbReference type="Proteomes" id="UP000002012"/>
    </source>
</evidence>